<gene>
    <name evidence="1" type="ORF">M422DRAFT_197039</name>
</gene>
<dbReference type="HOGENOM" id="CLU_2392060_0_0_1"/>
<keyword evidence="2" id="KW-1185">Reference proteome</keyword>
<proteinExistence type="predicted"/>
<protein>
    <submittedName>
        <fullName evidence="1">Uncharacterized protein</fullName>
    </submittedName>
</protein>
<sequence>VFHEPYQAFYNILVAHPPTPLPTVRKRPVPPIEYPISTTFPPGESPEFTTTMERDEADRLEVVRKMFLSEADKMRQLILDKEKELEQLKRQTAA</sequence>
<dbReference type="AlphaFoldDB" id="A0A0C9U0Q2"/>
<dbReference type="EMBL" id="KN838118">
    <property type="protein sequence ID" value="KIJ22547.1"/>
    <property type="molecule type" value="Genomic_DNA"/>
</dbReference>
<evidence type="ECO:0000313" key="1">
    <source>
        <dbReference type="EMBL" id="KIJ22547.1"/>
    </source>
</evidence>
<organism evidence="1 2">
    <name type="scientific">Sphaerobolus stellatus (strain SS14)</name>
    <dbReference type="NCBI Taxonomy" id="990650"/>
    <lineage>
        <taxon>Eukaryota</taxon>
        <taxon>Fungi</taxon>
        <taxon>Dikarya</taxon>
        <taxon>Basidiomycota</taxon>
        <taxon>Agaricomycotina</taxon>
        <taxon>Agaricomycetes</taxon>
        <taxon>Phallomycetidae</taxon>
        <taxon>Geastrales</taxon>
        <taxon>Sphaerobolaceae</taxon>
        <taxon>Sphaerobolus</taxon>
    </lineage>
</organism>
<dbReference type="OrthoDB" id="16041at2759"/>
<reference evidence="1 2" key="1">
    <citation type="submission" date="2014-06" db="EMBL/GenBank/DDBJ databases">
        <title>Evolutionary Origins and Diversification of the Mycorrhizal Mutualists.</title>
        <authorList>
            <consortium name="DOE Joint Genome Institute"/>
            <consortium name="Mycorrhizal Genomics Consortium"/>
            <person name="Kohler A."/>
            <person name="Kuo A."/>
            <person name="Nagy L.G."/>
            <person name="Floudas D."/>
            <person name="Copeland A."/>
            <person name="Barry K.W."/>
            <person name="Cichocki N."/>
            <person name="Veneault-Fourrey C."/>
            <person name="LaButti K."/>
            <person name="Lindquist E.A."/>
            <person name="Lipzen A."/>
            <person name="Lundell T."/>
            <person name="Morin E."/>
            <person name="Murat C."/>
            <person name="Riley R."/>
            <person name="Ohm R."/>
            <person name="Sun H."/>
            <person name="Tunlid A."/>
            <person name="Henrissat B."/>
            <person name="Grigoriev I.V."/>
            <person name="Hibbett D.S."/>
            <person name="Martin F."/>
        </authorList>
    </citation>
    <scope>NUCLEOTIDE SEQUENCE [LARGE SCALE GENOMIC DNA]</scope>
    <source>
        <strain evidence="1 2">SS14</strain>
    </source>
</reference>
<feature type="non-terminal residue" evidence="1">
    <location>
        <position position="1"/>
    </location>
</feature>
<accession>A0A0C9U0Q2</accession>
<evidence type="ECO:0000313" key="2">
    <source>
        <dbReference type="Proteomes" id="UP000054279"/>
    </source>
</evidence>
<name>A0A0C9U0Q2_SPHS4</name>
<dbReference type="Proteomes" id="UP000054279">
    <property type="component" value="Unassembled WGS sequence"/>
</dbReference>